<organism evidence="3 4">
    <name type="scientific">Piscinibacter terrae</name>
    <dbReference type="NCBI Taxonomy" id="2496871"/>
    <lineage>
        <taxon>Bacteria</taxon>
        <taxon>Pseudomonadati</taxon>
        <taxon>Pseudomonadota</taxon>
        <taxon>Betaproteobacteria</taxon>
        <taxon>Burkholderiales</taxon>
        <taxon>Sphaerotilaceae</taxon>
        <taxon>Piscinibacter</taxon>
    </lineage>
</organism>
<evidence type="ECO:0000313" key="4">
    <source>
        <dbReference type="Proteomes" id="UP000267464"/>
    </source>
</evidence>
<dbReference type="Proteomes" id="UP000267464">
    <property type="component" value="Unassembled WGS sequence"/>
</dbReference>
<dbReference type="Pfam" id="PF00182">
    <property type="entry name" value="Glyco_hydro_19"/>
    <property type="match status" value="1"/>
</dbReference>
<feature type="region of interest" description="Disordered" evidence="1">
    <location>
        <begin position="68"/>
        <end position="94"/>
    </location>
</feature>
<feature type="compositionally biased region" description="Basic and acidic residues" evidence="1">
    <location>
        <begin position="68"/>
        <end position="79"/>
    </location>
</feature>
<protein>
    <submittedName>
        <fullName evidence="3">Glycoside hydrolase family 19 protein</fullName>
    </submittedName>
</protein>
<dbReference type="GO" id="GO:0016998">
    <property type="term" value="P:cell wall macromolecule catabolic process"/>
    <property type="evidence" value="ECO:0007669"/>
    <property type="project" value="InterPro"/>
</dbReference>
<sequence length="230" mass="25613">MITDSQLRQVMPHLTVEKAQLYLPHLNKVMADSGIGNMLRTAAFVAQLAHESGEFRFMEEIWGPTDAQRRYEPPSDLAKRLGNTQPGDGKRFKGRGPIQITGRFNYKKYGDLLGVDLVDQPELAADPQWAFATAGLFWKSNGLNELADKPDFVAITKRINGGTNGLADRQMYYERAKKALADNFIAGDFSTPKAVPEAVRMRGVPQVAQPLERGHEAIAEDHASQKHPRQ</sequence>
<name>A0A3N7JJF9_9BURK</name>
<reference evidence="3 4" key="1">
    <citation type="submission" date="2018-08" db="EMBL/GenBank/DDBJ databases">
        <authorList>
            <person name="Khan S.A."/>
            <person name="Jeon C.O."/>
            <person name="Chun B.H."/>
            <person name="Jeong S.E."/>
        </authorList>
    </citation>
    <scope>NUCLEOTIDE SEQUENCE [LARGE SCALE GENOMIC DNA]</scope>
    <source>
        <strain evidence="3 4">S-16</strain>
    </source>
</reference>
<dbReference type="PANTHER" id="PTHR34408">
    <property type="entry name" value="FAMILY PROTEIN, PUTATIVE-RELATED"/>
    <property type="match status" value="1"/>
</dbReference>
<evidence type="ECO:0000259" key="2">
    <source>
        <dbReference type="Pfam" id="PF00182"/>
    </source>
</evidence>
<accession>A0A3N7JJF9</accession>
<dbReference type="GO" id="GO:0006032">
    <property type="term" value="P:chitin catabolic process"/>
    <property type="evidence" value="ECO:0007669"/>
    <property type="project" value="InterPro"/>
</dbReference>
<dbReference type="Gene3D" id="1.10.530.10">
    <property type="match status" value="1"/>
</dbReference>
<dbReference type="InterPro" id="IPR000726">
    <property type="entry name" value="Glyco_hydro_19_cat"/>
</dbReference>
<dbReference type="RefSeq" id="WP_124543429.1">
    <property type="nucleotide sequence ID" value="NZ_QUSW01000010.1"/>
</dbReference>
<reference evidence="3 4" key="2">
    <citation type="submission" date="2018-12" db="EMBL/GenBank/DDBJ databases">
        <title>Rhizobacter gummiphilus sp. nov., a rubber-degrading bacterium isolated from the soil of a botanical garden in Japan.</title>
        <authorList>
            <person name="Shunsuke S.S."/>
        </authorList>
    </citation>
    <scope>NUCLEOTIDE SEQUENCE [LARGE SCALE GENOMIC DNA]</scope>
    <source>
        <strain evidence="3 4">S-16</strain>
    </source>
</reference>
<evidence type="ECO:0000313" key="3">
    <source>
        <dbReference type="EMBL" id="RQP21489.1"/>
    </source>
</evidence>
<keyword evidence="4" id="KW-1185">Reference proteome</keyword>
<dbReference type="AlphaFoldDB" id="A0A3N7JJF9"/>
<dbReference type="InterPro" id="IPR023346">
    <property type="entry name" value="Lysozyme-like_dom_sf"/>
</dbReference>
<dbReference type="GO" id="GO:0004568">
    <property type="term" value="F:chitinase activity"/>
    <property type="evidence" value="ECO:0007669"/>
    <property type="project" value="InterPro"/>
</dbReference>
<gene>
    <name evidence="3" type="ORF">DZC73_26580</name>
</gene>
<dbReference type="InterPro" id="IPR052354">
    <property type="entry name" value="Cell_Wall_Dynamics_Protein"/>
</dbReference>
<feature type="domain" description="Glycoside hydrolase family 19 catalytic" evidence="2">
    <location>
        <begin position="41"/>
        <end position="141"/>
    </location>
</feature>
<keyword evidence="3" id="KW-0378">Hydrolase</keyword>
<dbReference type="OrthoDB" id="1491023at2"/>
<evidence type="ECO:0000256" key="1">
    <source>
        <dbReference type="SAM" id="MobiDB-lite"/>
    </source>
</evidence>
<dbReference type="PANTHER" id="PTHR34408:SF1">
    <property type="entry name" value="GLYCOSYL HYDROLASE FAMILY 19 DOMAIN-CONTAINING PROTEIN HI_1415"/>
    <property type="match status" value="1"/>
</dbReference>
<dbReference type="SUPFAM" id="SSF53955">
    <property type="entry name" value="Lysozyme-like"/>
    <property type="match status" value="1"/>
</dbReference>
<proteinExistence type="predicted"/>
<comment type="caution">
    <text evidence="3">The sequence shown here is derived from an EMBL/GenBank/DDBJ whole genome shotgun (WGS) entry which is preliminary data.</text>
</comment>
<dbReference type="EMBL" id="QUSW01000010">
    <property type="protein sequence ID" value="RQP21489.1"/>
    <property type="molecule type" value="Genomic_DNA"/>
</dbReference>